<evidence type="ECO:0000313" key="2">
    <source>
        <dbReference type="EMBL" id="OAQ69117.1"/>
    </source>
</evidence>
<evidence type="ECO:0000256" key="1">
    <source>
        <dbReference type="SAM" id="SignalP"/>
    </source>
</evidence>
<dbReference type="RefSeq" id="XP_018145967.1">
    <property type="nucleotide sequence ID" value="XM_018293671.1"/>
</dbReference>
<protein>
    <submittedName>
        <fullName evidence="2">Uncharacterized protein</fullName>
    </submittedName>
</protein>
<dbReference type="AlphaFoldDB" id="A0A179FUR7"/>
<sequence>MLNTSIFILFHVPVFSFGSGNCHKESCTAPFFIPSHSSPSFGDLRHTLHVTLMLTNNVVC</sequence>
<reference evidence="2 3" key="1">
    <citation type="journal article" date="2016" name="PLoS Pathog.">
        <title>Biosynthesis of antibiotic leucinostatins in bio-control fungus Purpureocillium lilacinum and their inhibition on phytophthora revealed by genome mining.</title>
        <authorList>
            <person name="Wang G."/>
            <person name="Liu Z."/>
            <person name="Lin R."/>
            <person name="Li E."/>
            <person name="Mao Z."/>
            <person name="Ling J."/>
            <person name="Yang Y."/>
            <person name="Yin W.B."/>
            <person name="Xie B."/>
        </authorList>
    </citation>
    <scope>NUCLEOTIDE SEQUENCE [LARGE SCALE GENOMIC DNA]</scope>
    <source>
        <strain evidence="2">170</strain>
    </source>
</reference>
<keyword evidence="1" id="KW-0732">Signal</keyword>
<gene>
    <name evidence="2" type="ORF">VFPPC_15918</name>
</gene>
<dbReference type="GeneID" id="28857665"/>
<evidence type="ECO:0000313" key="3">
    <source>
        <dbReference type="Proteomes" id="UP000078397"/>
    </source>
</evidence>
<accession>A0A179FUR7</accession>
<dbReference type="EMBL" id="LSBJ02000003">
    <property type="protein sequence ID" value="OAQ69117.1"/>
    <property type="molecule type" value="Genomic_DNA"/>
</dbReference>
<feature type="chain" id="PRO_5008102013" evidence="1">
    <location>
        <begin position="19"/>
        <end position="60"/>
    </location>
</feature>
<comment type="caution">
    <text evidence="2">The sequence shown here is derived from an EMBL/GenBank/DDBJ whole genome shotgun (WGS) entry which is preliminary data.</text>
</comment>
<feature type="signal peptide" evidence="1">
    <location>
        <begin position="1"/>
        <end position="18"/>
    </location>
</feature>
<name>A0A179FUR7_METCM</name>
<keyword evidence="3" id="KW-1185">Reference proteome</keyword>
<dbReference type="KEGG" id="pchm:VFPPC_15918"/>
<organism evidence="2 3">
    <name type="scientific">Pochonia chlamydosporia 170</name>
    <dbReference type="NCBI Taxonomy" id="1380566"/>
    <lineage>
        <taxon>Eukaryota</taxon>
        <taxon>Fungi</taxon>
        <taxon>Dikarya</taxon>
        <taxon>Ascomycota</taxon>
        <taxon>Pezizomycotina</taxon>
        <taxon>Sordariomycetes</taxon>
        <taxon>Hypocreomycetidae</taxon>
        <taxon>Hypocreales</taxon>
        <taxon>Clavicipitaceae</taxon>
        <taxon>Pochonia</taxon>
    </lineage>
</organism>
<dbReference type="Proteomes" id="UP000078397">
    <property type="component" value="Unassembled WGS sequence"/>
</dbReference>
<proteinExistence type="predicted"/>